<dbReference type="GO" id="GO:0051793">
    <property type="term" value="P:medium-chain fatty acid catabolic process"/>
    <property type="evidence" value="ECO:0007669"/>
    <property type="project" value="TreeGrafter"/>
</dbReference>
<gene>
    <name evidence="4" type="ORF">FA15DRAFT_663219</name>
</gene>
<evidence type="ECO:0000313" key="5">
    <source>
        <dbReference type="Proteomes" id="UP000307440"/>
    </source>
</evidence>
<dbReference type="PANTHER" id="PTHR10794:SF63">
    <property type="entry name" value="ALPHA_BETA HYDROLASE 1, ISOFORM A"/>
    <property type="match status" value="1"/>
</dbReference>
<keyword evidence="4" id="KW-0378">Hydrolase</keyword>
<name>A0A5C3LA50_COPMA</name>
<dbReference type="InterPro" id="IPR029058">
    <property type="entry name" value="AB_hydrolase_fold"/>
</dbReference>
<dbReference type="Proteomes" id="UP000307440">
    <property type="component" value="Unassembled WGS sequence"/>
</dbReference>
<comment type="similarity">
    <text evidence="1">Belongs to the AB hydrolase superfamily. AB hydrolase 4 family.</text>
</comment>
<dbReference type="InterPro" id="IPR000073">
    <property type="entry name" value="AB_hydrolase_1"/>
</dbReference>
<accession>A0A5C3LA50</accession>
<evidence type="ECO:0000259" key="3">
    <source>
        <dbReference type="Pfam" id="PF00561"/>
    </source>
</evidence>
<dbReference type="EMBL" id="ML210147">
    <property type="protein sequence ID" value="TFK29919.1"/>
    <property type="molecule type" value="Genomic_DNA"/>
</dbReference>
<dbReference type="PANTHER" id="PTHR10794">
    <property type="entry name" value="ABHYDROLASE DOMAIN-CONTAINING PROTEIN"/>
    <property type="match status" value="1"/>
</dbReference>
<organism evidence="4 5">
    <name type="scientific">Coprinopsis marcescibilis</name>
    <name type="common">Agaric fungus</name>
    <name type="synonym">Psathyrella marcescibilis</name>
    <dbReference type="NCBI Taxonomy" id="230819"/>
    <lineage>
        <taxon>Eukaryota</taxon>
        <taxon>Fungi</taxon>
        <taxon>Dikarya</taxon>
        <taxon>Basidiomycota</taxon>
        <taxon>Agaricomycotina</taxon>
        <taxon>Agaricomycetes</taxon>
        <taxon>Agaricomycetidae</taxon>
        <taxon>Agaricales</taxon>
        <taxon>Agaricineae</taxon>
        <taxon>Psathyrellaceae</taxon>
        <taxon>Coprinopsis</taxon>
    </lineage>
</organism>
<feature type="domain" description="AB hydrolase-1" evidence="3">
    <location>
        <begin position="119"/>
        <end position="351"/>
    </location>
</feature>
<reference evidence="4 5" key="1">
    <citation type="journal article" date="2019" name="Nat. Ecol. Evol.">
        <title>Megaphylogeny resolves global patterns of mushroom evolution.</title>
        <authorList>
            <person name="Varga T."/>
            <person name="Krizsan K."/>
            <person name="Foldi C."/>
            <person name="Dima B."/>
            <person name="Sanchez-Garcia M."/>
            <person name="Sanchez-Ramirez S."/>
            <person name="Szollosi G.J."/>
            <person name="Szarkandi J.G."/>
            <person name="Papp V."/>
            <person name="Albert L."/>
            <person name="Andreopoulos W."/>
            <person name="Angelini C."/>
            <person name="Antonin V."/>
            <person name="Barry K.W."/>
            <person name="Bougher N.L."/>
            <person name="Buchanan P."/>
            <person name="Buyck B."/>
            <person name="Bense V."/>
            <person name="Catcheside P."/>
            <person name="Chovatia M."/>
            <person name="Cooper J."/>
            <person name="Damon W."/>
            <person name="Desjardin D."/>
            <person name="Finy P."/>
            <person name="Geml J."/>
            <person name="Haridas S."/>
            <person name="Hughes K."/>
            <person name="Justo A."/>
            <person name="Karasinski D."/>
            <person name="Kautmanova I."/>
            <person name="Kiss B."/>
            <person name="Kocsube S."/>
            <person name="Kotiranta H."/>
            <person name="LaButti K.M."/>
            <person name="Lechner B.E."/>
            <person name="Liimatainen K."/>
            <person name="Lipzen A."/>
            <person name="Lukacs Z."/>
            <person name="Mihaltcheva S."/>
            <person name="Morgado L.N."/>
            <person name="Niskanen T."/>
            <person name="Noordeloos M.E."/>
            <person name="Ohm R.A."/>
            <person name="Ortiz-Santana B."/>
            <person name="Ovrebo C."/>
            <person name="Racz N."/>
            <person name="Riley R."/>
            <person name="Savchenko A."/>
            <person name="Shiryaev A."/>
            <person name="Soop K."/>
            <person name="Spirin V."/>
            <person name="Szebenyi C."/>
            <person name="Tomsovsky M."/>
            <person name="Tulloss R.E."/>
            <person name="Uehling J."/>
            <person name="Grigoriev I.V."/>
            <person name="Vagvolgyi C."/>
            <person name="Papp T."/>
            <person name="Martin F.M."/>
            <person name="Miettinen O."/>
            <person name="Hibbett D.S."/>
            <person name="Nagy L.G."/>
        </authorList>
    </citation>
    <scope>NUCLEOTIDE SEQUENCE [LARGE SCALE GENOMIC DNA]</scope>
    <source>
        <strain evidence="4 5">CBS 121175</strain>
    </source>
</reference>
<keyword evidence="5" id="KW-1185">Reference proteome</keyword>
<dbReference type="STRING" id="230819.A0A5C3LA50"/>
<evidence type="ECO:0000256" key="1">
    <source>
        <dbReference type="ARBA" id="ARBA00010884"/>
    </source>
</evidence>
<dbReference type="GO" id="GO:0008126">
    <property type="term" value="F:acetylesterase activity"/>
    <property type="evidence" value="ECO:0007669"/>
    <property type="project" value="TreeGrafter"/>
</dbReference>
<dbReference type="SUPFAM" id="SSF53474">
    <property type="entry name" value="alpha/beta-Hydrolases"/>
    <property type="match status" value="1"/>
</dbReference>
<dbReference type="GO" id="GO:0047372">
    <property type="term" value="F:monoacylglycerol lipase activity"/>
    <property type="evidence" value="ECO:0007669"/>
    <property type="project" value="TreeGrafter"/>
</dbReference>
<dbReference type="InterPro" id="IPR050960">
    <property type="entry name" value="AB_hydrolase_4_sf"/>
</dbReference>
<evidence type="ECO:0000256" key="2">
    <source>
        <dbReference type="SAM" id="MobiDB-lite"/>
    </source>
</evidence>
<dbReference type="AlphaFoldDB" id="A0A5C3LA50"/>
<dbReference type="Gene3D" id="3.40.50.1820">
    <property type="entry name" value="alpha/beta hydrolase"/>
    <property type="match status" value="1"/>
</dbReference>
<evidence type="ECO:0000313" key="4">
    <source>
        <dbReference type="EMBL" id="TFK29919.1"/>
    </source>
</evidence>
<dbReference type="Pfam" id="PF00561">
    <property type="entry name" value="Abhydrolase_1"/>
    <property type="match status" value="1"/>
</dbReference>
<proteinExistence type="inferred from homology"/>
<sequence>MGAVLSAKSSSRRNERNYDNITHFPPNPSLLQVKTESGGHETISLKTLIESYCPSLFRKFTPLWYLFNGHLQTLYCVFGNFAKDDPMTYSRRYIQMADGGTIGLDFAPVNQDSLADDTPIVVIQHGLTGGSYEPYVRAILHRACAPVSEGGMGYRAVVINFRGCAGVPVTSPRFYSAGHTDDTRHALAYVSHLYPNAHLHAVGFSLGSNVLTRYLGEEGEDTRLHSTCALACPWNLLHNNRGLLESFLGTHVYSKGMGGNLLNLLKKHAHALMDDPSHHVAVAAQKALALKSPTLELFDETFTRIAGGPEPHFPFNNADDYYVWGSSDKMVEHIRVPFLAINADDDPVVRRVPMDGCGNKNVIMQLTKGGGHLGWFEAGEGRVERWSTKPVLEWLQLMAEKVVQKHNSRCPKLRIDDEGWLQEEGRPRIRFKELVERRCIVEGNRGADMGVLQGL</sequence>
<dbReference type="GO" id="GO:0051792">
    <property type="term" value="P:medium-chain fatty acid biosynthetic process"/>
    <property type="evidence" value="ECO:0007669"/>
    <property type="project" value="TreeGrafter"/>
</dbReference>
<protein>
    <submittedName>
        <fullName evidence="4">AB-hydrolase YheT</fullName>
    </submittedName>
</protein>
<feature type="region of interest" description="Disordered" evidence="2">
    <location>
        <begin position="1"/>
        <end position="21"/>
    </location>
</feature>
<dbReference type="OrthoDB" id="5954035at2759"/>